<dbReference type="PROSITE" id="PS51050">
    <property type="entry name" value="ZF_CW"/>
    <property type="match status" value="1"/>
</dbReference>
<evidence type="ECO:0000313" key="7">
    <source>
        <dbReference type="Proteomes" id="UP001153076"/>
    </source>
</evidence>
<dbReference type="Pfam" id="PF07496">
    <property type="entry name" value="zf-CW"/>
    <property type="match status" value="1"/>
</dbReference>
<feature type="compositionally biased region" description="Basic residues" evidence="4">
    <location>
        <begin position="537"/>
        <end position="550"/>
    </location>
</feature>
<reference evidence="6" key="1">
    <citation type="submission" date="2022-04" db="EMBL/GenBank/DDBJ databases">
        <title>Carnegiea gigantea Genome sequencing and assembly v2.</title>
        <authorList>
            <person name="Copetti D."/>
            <person name="Sanderson M.J."/>
            <person name="Burquez A."/>
            <person name="Wojciechowski M.F."/>
        </authorList>
    </citation>
    <scope>NUCLEOTIDE SEQUENCE</scope>
    <source>
        <strain evidence="6">SGP5-SGP5p</strain>
        <tissue evidence="6">Aerial part</tissue>
    </source>
</reference>
<feature type="region of interest" description="Disordered" evidence="4">
    <location>
        <begin position="910"/>
        <end position="1026"/>
    </location>
</feature>
<dbReference type="InterPro" id="IPR011124">
    <property type="entry name" value="Znf_CW"/>
</dbReference>
<feature type="compositionally biased region" description="Basic and acidic residues" evidence="4">
    <location>
        <begin position="268"/>
        <end position="300"/>
    </location>
</feature>
<keyword evidence="2" id="KW-0863">Zinc-finger</keyword>
<keyword evidence="3" id="KW-0862">Zinc</keyword>
<feature type="region of interest" description="Disordered" evidence="4">
    <location>
        <begin position="188"/>
        <end position="216"/>
    </location>
</feature>
<keyword evidence="7" id="KW-1185">Reference proteome</keyword>
<dbReference type="Pfam" id="PF24756">
    <property type="entry name" value="THD_CWZF3-5-7"/>
    <property type="match status" value="1"/>
</dbReference>
<dbReference type="PANTHER" id="PTHR46524">
    <property type="entry name" value="CW-TYPE ZINC FINGER"/>
    <property type="match status" value="1"/>
</dbReference>
<feature type="compositionally biased region" description="Polar residues" evidence="4">
    <location>
        <begin position="968"/>
        <end position="977"/>
    </location>
</feature>
<dbReference type="Gene3D" id="3.30.40.100">
    <property type="match status" value="1"/>
</dbReference>
<evidence type="ECO:0000313" key="6">
    <source>
        <dbReference type="EMBL" id="KAJ8447846.1"/>
    </source>
</evidence>
<dbReference type="GO" id="GO:0008270">
    <property type="term" value="F:zinc ion binding"/>
    <property type="evidence" value="ECO:0007669"/>
    <property type="project" value="UniProtKB-KW"/>
</dbReference>
<dbReference type="InterPro" id="IPR055300">
    <property type="entry name" value="CWZF3/5/7"/>
</dbReference>
<gene>
    <name evidence="6" type="ORF">Cgig2_015209</name>
</gene>
<evidence type="ECO:0000256" key="4">
    <source>
        <dbReference type="SAM" id="MobiDB-lite"/>
    </source>
</evidence>
<dbReference type="PANTHER" id="PTHR46524:SF7">
    <property type="entry name" value="CW-TYPE ZINC FINGER"/>
    <property type="match status" value="1"/>
</dbReference>
<feature type="compositionally biased region" description="Acidic residues" evidence="4">
    <location>
        <begin position="1"/>
        <end position="22"/>
    </location>
</feature>
<feature type="region of interest" description="Disordered" evidence="4">
    <location>
        <begin position="266"/>
        <end position="308"/>
    </location>
</feature>
<feature type="compositionally biased region" description="Polar residues" evidence="4">
    <location>
        <begin position="75"/>
        <end position="92"/>
    </location>
</feature>
<evidence type="ECO:0000259" key="5">
    <source>
        <dbReference type="PROSITE" id="PS51050"/>
    </source>
</evidence>
<dbReference type="InterPro" id="IPR056406">
    <property type="entry name" value="THD_CWZF3/5/7"/>
</dbReference>
<feature type="region of interest" description="Disordered" evidence="4">
    <location>
        <begin position="1083"/>
        <end position="1102"/>
    </location>
</feature>
<protein>
    <recommendedName>
        <fullName evidence="5">CW-type domain-containing protein</fullName>
    </recommendedName>
</protein>
<feature type="domain" description="CW-type" evidence="5">
    <location>
        <begin position="700"/>
        <end position="753"/>
    </location>
</feature>
<feature type="region of interest" description="Disordered" evidence="4">
    <location>
        <begin position="806"/>
        <end position="841"/>
    </location>
</feature>
<evidence type="ECO:0000256" key="2">
    <source>
        <dbReference type="ARBA" id="ARBA00022771"/>
    </source>
</evidence>
<feature type="compositionally biased region" description="Basic and acidic residues" evidence="4">
    <location>
        <begin position="820"/>
        <end position="834"/>
    </location>
</feature>
<accession>A0A9Q1KS67</accession>
<keyword evidence="1" id="KW-0479">Metal-binding</keyword>
<evidence type="ECO:0000256" key="1">
    <source>
        <dbReference type="ARBA" id="ARBA00022723"/>
    </source>
</evidence>
<dbReference type="EMBL" id="JAKOGI010000035">
    <property type="protein sequence ID" value="KAJ8447846.1"/>
    <property type="molecule type" value="Genomic_DNA"/>
</dbReference>
<feature type="region of interest" description="Disordered" evidence="4">
    <location>
        <begin position="1"/>
        <end position="27"/>
    </location>
</feature>
<feature type="region of interest" description="Disordered" evidence="4">
    <location>
        <begin position="534"/>
        <end position="586"/>
    </location>
</feature>
<feature type="compositionally biased region" description="Basic and acidic residues" evidence="4">
    <location>
        <begin position="910"/>
        <end position="942"/>
    </location>
</feature>
<comment type="caution">
    <text evidence="6">The sequence shown here is derived from an EMBL/GenBank/DDBJ whole genome shotgun (WGS) entry which is preliminary data.</text>
</comment>
<feature type="region of interest" description="Disordered" evidence="4">
    <location>
        <begin position="70"/>
        <end position="123"/>
    </location>
</feature>
<organism evidence="6 7">
    <name type="scientific">Carnegiea gigantea</name>
    <dbReference type="NCBI Taxonomy" id="171969"/>
    <lineage>
        <taxon>Eukaryota</taxon>
        <taxon>Viridiplantae</taxon>
        <taxon>Streptophyta</taxon>
        <taxon>Embryophyta</taxon>
        <taxon>Tracheophyta</taxon>
        <taxon>Spermatophyta</taxon>
        <taxon>Magnoliopsida</taxon>
        <taxon>eudicotyledons</taxon>
        <taxon>Gunneridae</taxon>
        <taxon>Pentapetalae</taxon>
        <taxon>Caryophyllales</taxon>
        <taxon>Cactineae</taxon>
        <taxon>Cactaceae</taxon>
        <taxon>Cactoideae</taxon>
        <taxon>Echinocereeae</taxon>
        <taxon>Carnegiea</taxon>
    </lineage>
</organism>
<name>A0A9Q1KS67_9CARY</name>
<dbReference type="Proteomes" id="UP001153076">
    <property type="component" value="Unassembled WGS sequence"/>
</dbReference>
<feature type="compositionally biased region" description="Low complexity" evidence="4">
    <location>
        <begin position="193"/>
        <end position="203"/>
    </location>
</feature>
<proteinExistence type="predicted"/>
<feature type="compositionally biased region" description="Polar residues" evidence="4">
    <location>
        <begin position="808"/>
        <end position="819"/>
    </location>
</feature>
<evidence type="ECO:0000256" key="3">
    <source>
        <dbReference type="ARBA" id="ARBA00022833"/>
    </source>
</evidence>
<sequence length="1524" mass="166965">MTGIELEEGEAYFPQDGDDENIDPDKDFSYIDKKIENVLGHYQKDFMGGLSAEILGARFGGYGSFLPMHQRCPPISSNQRTQSHISSESPRNLPSEHPPQNPTTVANHAVPARSGPTSSDHGIQALPESRICSMNNQSKLQRLHDGWSNDEQKKPIVHHPAQKSLKLRVKMTSESAFSRDNSAIYSGLGLDISPSSSPKDSPSQCDGSSPDMQEMKPESPTYIVKLMTSFPPAGKEMLSPLHHSLVCLVGTENNLQAASLGCAVAAPAERKSKANKDRKSKVKDPSKDRKSNKKESSKERKSNKKLHVKPMELVKENHECLADAVALSANKREDTMRSLVKEVAPSNASTNAVNAYSEEKGLAATKSKTACSEDLEFFIKKGEVECLGDETEKSVQQVQISRDKAKGKPMAMSSRDPAVMDEENMKALRGKMQKEKNFSFIKGSHANEGNEVRFREEDANKLLKQPALMKDRVKDVVVNSRFPMEDSVCEKENGMRKNILDDQQVDSFPVKTVEANDKRHDLSGKMRDLNVETLKSSKQKPHSKLMRHSQLRMEVPSGNEHLSSLAKKKSREGQTNSTSPVGPPRGCLMAGSLAAENEEAILVGNIPCKSKRVSNGLEREMRKDGDLAVNVFPGKKGKDLSMKDSVIGVSDRGTAAFAGKLKKSRGKKSGLDTNVGLNMEGDPSGGNSVTEQLPVGYVLPTDIEDWVLCEKCEKWRLLPLGMNPDSLPKEWTCSMITWLPGKNSCSVSEDETTNGLRALYQGQVLGPHMRNIQLADPHGTAFLHASAGVQHDNITGGGRKKHLLKAQMNASKQSGSQEHVSVKKDQQHSGEMKSSKHQKGLVRDLDTVGIPGYCNTSKLEKKRATDVKASGVSKKMKRGHQHAVGNLVFGLSTGQSPNYDPTAQRISNDFAKRSSEYPLTKSKDRTHNSITVRHPDLKDTSQKKRKLKDQQESVVSTEELPAKRLHQRNNSVIGKSSGTEHGKEKKLKVLNIPGREYSAEKVNGGTGSNDRKHNQGGSGADSLTKGGRKGYVALERHHSERASQKTNGRKSSEMALDFGASDNATTSSSSKISHKVKAKVKCSPAGSISSSPFRVSKSCHGNEPEKLSAKQLKLKAECATNEITPPKEELRDRKSNLSRDSGIVSDAVEQDCSVKKMLLERRPDAHGREEPILEGHKDTSGKLNRIRHERYLLTSQQKSVSENQDTTSVKGLHLHGNISEKGKSHVSQMSSDNSHGLPRTERVLRSDAAIVDNFNLKPQPTGHMSKAIEASSSMKKDIFPWDANTALKEATNLRDSADRLKISGSGLESTEALFQAALKFLHGASLLEPGSNEGGKYGEMMPTAAYSTTAKLCEHCAHEYERCNDMASAALAYKCMEVAYMRIVYSNDLAASRDRVELDMAVRAAPQVESPSSSASDIDSLNNQVVGEMLKGGNSVLDQQNHVISARNRPNFVRLLNFTQHVNLAMEASRRSQSAFAAANPVLTQAGKVEDIAFIKRVLDFSFHDVGGLLQLMKLAMDALNAQT</sequence>
<dbReference type="OrthoDB" id="757982at2759"/>